<name>A0A9X4KNX0_9BACL</name>
<keyword evidence="1 3" id="KW-0378">Hydrolase</keyword>
<protein>
    <submittedName>
        <fullName evidence="3">Alpha/beta hydrolase</fullName>
    </submittedName>
</protein>
<evidence type="ECO:0000313" key="4">
    <source>
        <dbReference type="Proteomes" id="UP001153404"/>
    </source>
</evidence>
<dbReference type="PANTHER" id="PTHR42977:SF3">
    <property type="entry name" value="AB HYDROLASE-1 DOMAIN-CONTAINING PROTEIN"/>
    <property type="match status" value="1"/>
</dbReference>
<organism evidence="3 4">
    <name type="scientific">Cohnella rhizosphaerae</name>
    <dbReference type="NCBI Taxonomy" id="1457232"/>
    <lineage>
        <taxon>Bacteria</taxon>
        <taxon>Bacillati</taxon>
        <taxon>Bacillota</taxon>
        <taxon>Bacilli</taxon>
        <taxon>Bacillales</taxon>
        <taxon>Paenibacillaceae</taxon>
        <taxon>Cohnella</taxon>
    </lineage>
</organism>
<sequence length="271" mass="30772">MSMKIISGTSDLSDVRIHYLDSLHESDASSIPVLVCPGLSEIAEEYEDFMVEMLPRRTIALSFRGRGRSDTPLAGYDLQDHVTDIESVVLHLQITRFHLYGYSRGVSYALEYARQHPERIASLIVQDYPAEHKAMTAEWAKSYIEDYLIPFDRLTSNIRAEAVYGIQRESNACEFRFSLEKPVLVLRGALEDSLISDEDLARYKRRFRQIKIVQFEESGHNIRGAEKEKLDRTIIAFLRQSDRGRGIGLTSFASAPLGIPSGVGRNRLIKC</sequence>
<dbReference type="PANTHER" id="PTHR42977">
    <property type="entry name" value="HYDROLASE-RELATED"/>
    <property type="match status" value="1"/>
</dbReference>
<dbReference type="EMBL" id="JAPDIA010000001">
    <property type="protein sequence ID" value="MDG0808038.1"/>
    <property type="molecule type" value="Genomic_DNA"/>
</dbReference>
<proteinExistence type="predicted"/>
<dbReference type="InterPro" id="IPR000073">
    <property type="entry name" value="AB_hydrolase_1"/>
</dbReference>
<feature type="domain" description="AB hydrolase-1" evidence="2">
    <location>
        <begin position="32"/>
        <end position="129"/>
    </location>
</feature>
<dbReference type="AlphaFoldDB" id="A0A9X4KNX0"/>
<gene>
    <name evidence="3" type="ORF">OMP40_00420</name>
</gene>
<evidence type="ECO:0000313" key="3">
    <source>
        <dbReference type="EMBL" id="MDG0808038.1"/>
    </source>
</evidence>
<dbReference type="Gene3D" id="3.40.50.1820">
    <property type="entry name" value="alpha/beta hydrolase"/>
    <property type="match status" value="1"/>
</dbReference>
<reference evidence="3" key="1">
    <citation type="submission" date="2022-10" db="EMBL/GenBank/DDBJ databases">
        <title>Comparative genomic analysis of Cohnella hashimotonis sp. nov., isolated from the International Space Station.</title>
        <authorList>
            <person name="Simpson A."/>
            <person name="Venkateswaran K."/>
        </authorList>
    </citation>
    <scope>NUCLEOTIDE SEQUENCE</scope>
    <source>
        <strain evidence="3">DSM 28161</strain>
    </source>
</reference>
<dbReference type="InterPro" id="IPR029058">
    <property type="entry name" value="AB_hydrolase_fold"/>
</dbReference>
<dbReference type="SUPFAM" id="SSF53474">
    <property type="entry name" value="alpha/beta-Hydrolases"/>
    <property type="match status" value="1"/>
</dbReference>
<comment type="caution">
    <text evidence="3">The sequence shown here is derived from an EMBL/GenBank/DDBJ whole genome shotgun (WGS) entry which is preliminary data.</text>
</comment>
<dbReference type="RefSeq" id="WP_277528237.1">
    <property type="nucleotide sequence ID" value="NZ_JAPDIA010000001.1"/>
</dbReference>
<accession>A0A9X4KNX0</accession>
<dbReference type="GO" id="GO:0004301">
    <property type="term" value="F:epoxide hydrolase activity"/>
    <property type="evidence" value="ECO:0007669"/>
    <property type="project" value="TreeGrafter"/>
</dbReference>
<dbReference type="Pfam" id="PF00561">
    <property type="entry name" value="Abhydrolase_1"/>
    <property type="match status" value="1"/>
</dbReference>
<keyword evidence="4" id="KW-1185">Reference proteome</keyword>
<evidence type="ECO:0000256" key="1">
    <source>
        <dbReference type="ARBA" id="ARBA00022801"/>
    </source>
</evidence>
<dbReference type="Proteomes" id="UP001153404">
    <property type="component" value="Unassembled WGS sequence"/>
</dbReference>
<evidence type="ECO:0000259" key="2">
    <source>
        <dbReference type="Pfam" id="PF00561"/>
    </source>
</evidence>
<dbReference type="InterPro" id="IPR051340">
    <property type="entry name" value="Haloalkane_dehalogenase"/>
</dbReference>